<reference evidence="2 3" key="1">
    <citation type="journal article" date="2016" name="Nat. Commun.">
        <title>Thousands of microbial genomes shed light on interconnected biogeochemical processes in an aquifer system.</title>
        <authorList>
            <person name="Anantharaman K."/>
            <person name="Brown C.T."/>
            <person name="Hug L.A."/>
            <person name="Sharon I."/>
            <person name="Castelle C.J."/>
            <person name="Probst A.J."/>
            <person name="Thomas B.C."/>
            <person name="Singh A."/>
            <person name="Wilkins M.J."/>
            <person name="Karaoz U."/>
            <person name="Brodie E.L."/>
            <person name="Williams K.H."/>
            <person name="Hubbard S.S."/>
            <person name="Banfield J.F."/>
        </authorList>
    </citation>
    <scope>NUCLEOTIDE SEQUENCE [LARGE SCALE GENOMIC DNA]</scope>
</reference>
<feature type="domain" description="PEGA" evidence="1">
    <location>
        <begin position="26"/>
        <end position="89"/>
    </location>
</feature>
<name>A0A1F7I3Z4_9BACT</name>
<dbReference type="AlphaFoldDB" id="A0A1F7I3Z4"/>
<dbReference type="EMBL" id="MGAC01000023">
    <property type="protein sequence ID" value="OGK38053.1"/>
    <property type="molecule type" value="Genomic_DNA"/>
</dbReference>
<proteinExistence type="predicted"/>
<evidence type="ECO:0000313" key="3">
    <source>
        <dbReference type="Proteomes" id="UP000176803"/>
    </source>
</evidence>
<organism evidence="2 3">
    <name type="scientific">Candidatus Roizmanbacteria bacterium RIFCSPHIGHO2_12_FULL_41_11</name>
    <dbReference type="NCBI Taxonomy" id="1802052"/>
    <lineage>
        <taxon>Bacteria</taxon>
        <taxon>Candidatus Roizmaniibacteriota</taxon>
    </lineage>
</organism>
<accession>A0A1F7I3Z4</accession>
<sequence length="414" mass="46636">MVLLLVIAFARGYRFDLINKKFTSTGILAVSSSPKPAKVYINGEFKGVTDLNLTLPYGKYEVEIKKEGYSELKKTITIKGEVVFSINTLLFPKNPSLSPLTNLGIVKAIGVKDTNQTILISDTNNAQSDGLYLFEPSRQPFSLFPPLKTIILKSALPSDIDLKLTDVYFSADNKQGIFTFHFTDDAQSPISYVMSLSDAPEPLDVSLSRDNMMSIWHEQKMKNDLKVLETFPKKIRQIAVDAFQIIAFSPDETKMFYQAKHEASLLPIISPPVIGSNQTLEERLLQANKFYVYDKKEDKNFRINFSLETELIKMQQTIDLLTDSEATQSAELVNSYKESILALVKWYPDSEHLVIKNGKEINIVDYDGTNKISVYSGPFDGDFFTISSDWNLVIMANLNPQTNPASDLYEVGIR</sequence>
<protein>
    <recommendedName>
        <fullName evidence="1">PEGA domain-containing protein</fullName>
    </recommendedName>
</protein>
<evidence type="ECO:0000313" key="2">
    <source>
        <dbReference type="EMBL" id="OGK38053.1"/>
    </source>
</evidence>
<dbReference type="InterPro" id="IPR013229">
    <property type="entry name" value="PEGA"/>
</dbReference>
<dbReference type="Proteomes" id="UP000176803">
    <property type="component" value="Unassembled WGS sequence"/>
</dbReference>
<comment type="caution">
    <text evidence="2">The sequence shown here is derived from an EMBL/GenBank/DDBJ whole genome shotgun (WGS) entry which is preliminary data.</text>
</comment>
<gene>
    <name evidence="2" type="ORF">A3F03_02420</name>
</gene>
<dbReference type="Pfam" id="PF08308">
    <property type="entry name" value="PEGA"/>
    <property type="match status" value="1"/>
</dbReference>
<evidence type="ECO:0000259" key="1">
    <source>
        <dbReference type="Pfam" id="PF08308"/>
    </source>
</evidence>